<keyword evidence="3" id="KW-1185">Reference proteome</keyword>
<dbReference type="EMBL" id="JAGEVG010000014">
    <property type="protein sequence ID" value="MBO3099108.1"/>
    <property type="molecule type" value="Genomic_DNA"/>
</dbReference>
<feature type="chain" id="PRO_5046031566" description="Lipoprotein" evidence="1">
    <location>
        <begin position="22"/>
        <end position="171"/>
    </location>
</feature>
<evidence type="ECO:0000256" key="1">
    <source>
        <dbReference type="SAM" id="SignalP"/>
    </source>
</evidence>
<name>A0ABS3STS9_9FLAO</name>
<reference evidence="2 3" key="1">
    <citation type="submission" date="2021-03" db="EMBL/GenBank/DDBJ databases">
        <title>Gelidibacter sp. nov., isolated from costal sediment.</title>
        <authorList>
            <person name="Lun K.-Y."/>
        </authorList>
    </citation>
    <scope>NUCLEOTIDE SEQUENCE [LARGE SCALE GENOMIC DNA]</scope>
    <source>
        <strain evidence="2 3">DF109</strain>
    </source>
</reference>
<sequence>MKNLRLIYILFFSLSFMSCSSDDAINDPSEGPQFQATINGGTFSNYSFKLGAYEAVKGSNGNTLRITMADKSGKQITLFLNNTGGFNKGTVKQMGDVDSDKFRTYVEIKDNQPSAQYFSQSGNLKITNNREHTSNSQKSLISGEFDIVASTIDGTISVTMKGSFSDLEFVK</sequence>
<comment type="caution">
    <text evidence="2">The sequence shown here is derived from an EMBL/GenBank/DDBJ whole genome shotgun (WGS) entry which is preliminary data.</text>
</comment>
<evidence type="ECO:0000313" key="3">
    <source>
        <dbReference type="Proteomes" id="UP000681315"/>
    </source>
</evidence>
<protein>
    <recommendedName>
        <fullName evidence="4">Lipoprotein</fullName>
    </recommendedName>
</protein>
<accession>A0ABS3STS9</accession>
<evidence type="ECO:0008006" key="4">
    <source>
        <dbReference type="Google" id="ProtNLM"/>
    </source>
</evidence>
<feature type="signal peptide" evidence="1">
    <location>
        <begin position="1"/>
        <end position="21"/>
    </location>
</feature>
<organism evidence="2 3">
    <name type="scientific">Gelidibacter pelagius</name>
    <dbReference type="NCBI Taxonomy" id="2819985"/>
    <lineage>
        <taxon>Bacteria</taxon>
        <taxon>Pseudomonadati</taxon>
        <taxon>Bacteroidota</taxon>
        <taxon>Flavobacteriia</taxon>
        <taxon>Flavobacteriales</taxon>
        <taxon>Flavobacteriaceae</taxon>
        <taxon>Gelidibacter</taxon>
    </lineage>
</organism>
<evidence type="ECO:0000313" key="2">
    <source>
        <dbReference type="EMBL" id="MBO3099108.1"/>
    </source>
</evidence>
<dbReference type="PROSITE" id="PS51257">
    <property type="entry name" value="PROKAR_LIPOPROTEIN"/>
    <property type="match status" value="1"/>
</dbReference>
<keyword evidence="1" id="KW-0732">Signal</keyword>
<dbReference type="Proteomes" id="UP000681315">
    <property type="component" value="Unassembled WGS sequence"/>
</dbReference>
<proteinExistence type="predicted"/>
<gene>
    <name evidence="2" type="ORF">J4051_12565</name>
</gene>
<dbReference type="RefSeq" id="WP_208234228.1">
    <property type="nucleotide sequence ID" value="NZ_JAGEVG010000014.1"/>
</dbReference>